<proteinExistence type="inferred from homology"/>
<keyword evidence="3 7" id="KW-1003">Cell membrane</keyword>
<dbReference type="NCBIfam" id="NF008102">
    <property type="entry name" value="PRK10847.1"/>
    <property type="match status" value="1"/>
</dbReference>
<evidence type="ECO:0000256" key="3">
    <source>
        <dbReference type="ARBA" id="ARBA00022475"/>
    </source>
</evidence>
<dbReference type="EMBL" id="DXHV01000062">
    <property type="protein sequence ID" value="HIW00803.1"/>
    <property type="molecule type" value="Genomic_DNA"/>
</dbReference>
<comment type="caution">
    <text evidence="9">The sequence shown here is derived from an EMBL/GenBank/DDBJ whole genome shotgun (WGS) entry which is preliminary data.</text>
</comment>
<evidence type="ECO:0000313" key="10">
    <source>
        <dbReference type="Proteomes" id="UP000886752"/>
    </source>
</evidence>
<dbReference type="PANTHER" id="PTHR30353:SF0">
    <property type="entry name" value="TRANSMEMBRANE PROTEIN"/>
    <property type="match status" value="1"/>
</dbReference>
<evidence type="ECO:0000256" key="1">
    <source>
        <dbReference type="ARBA" id="ARBA00004651"/>
    </source>
</evidence>
<evidence type="ECO:0000256" key="4">
    <source>
        <dbReference type="ARBA" id="ARBA00022692"/>
    </source>
</evidence>
<keyword evidence="4 7" id="KW-0812">Transmembrane</keyword>
<feature type="transmembrane region" description="Helical" evidence="7">
    <location>
        <begin position="28"/>
        <end position="49"/>
    </location>
</feature>
<comment type="similarity">
    <text evidence="2 7">Belongs to the DedA family.</text>
</comment>
<reference evidence="9" key="2">
    <citation type="submission" date="2021-04" db="EMBL/GenBank/DDBJ databases">
        <authorList>
            <person name="Gilroy R."/>
        </authorList>
    </citation>
    <scope>NUCLEOTIDE SEQUENCE</scope>
    <source>
        <strain evidence="9">ChiHecec2B26-446</strain>
    </source>
</reference>
<dbReference type="PANTHER" id="PTHR30353">
    <property type="entry name" value="INNER MEMBRANE PROTEIN DEDA-RELATED"/>
    <property type="match status" value="1"/>
</dbReference>
<feature type="transmembrane region" description="Helical" evidence="7">
    <location>
        <begin position="56"/>
        <end position="79"/>
    </location>
</feature>
<accession>A0A9D1PWV6</accession>
<gene>
    <name evidence="9" type="ORF">H9894_06390</name>
</gene>
<dbReference type="Proteomes" id="UP000886752">
    <property type="component" value="Unassembled WGS sequence"/>
</dbReference>
<organism evidence="9 10">
    <name type="scientific">Candidatus Desulfovibrio intestinipullorum</name>
    <dbReference type="NCBI Taxonomy" id="2838536"/>
    <lineage>
        <taxon>Bacteria</taxon>
        <taxon>Pseudomonadati</taxon>
        <taxon>Thermodesulfobacteriota</taxon>
        <taxon>Desulfovibrionia</taxon>
        <taxon>Desulfovibrionales</taxon>
        <taxon>Desulfovibrionaceae</taxon>
        <taxon>Desulfovibrio</taxon>
    </lineage>
</organism>
<dbReference type="AlphaFoldDB" id="A0A9D1PWV6"/>
<protein>
    <submittedName>
        <fullName evidence="9">DedA family protein</fullName>
    </submittedName>
</protein>
<dbReference type="GO" id="GO:0005886">
    <property type="term" value="C:plasma membrane"/>
    <property type="evidence" value="ECO:0007669"/>
    <property type="project" value="UniProtKB-SubCell"/>
</dbReference>
<feature type="transmembrane region" description="Helical" evidence="7">
    <location>
        <begin position="127"/>
        <end position="147"/>
    </location>
</feature>
<evidence type="ECO:0000256" key="6">
    <source>
        <dbReference type="ARBA" id="ARBA00023136"/>
    </source>
</evidence>
<feature type="transmembrane region" description="Helical" evidence="7">
    <location>
        <begin position="187"/>
        <end position="205"/>
    </location>
</feature>
<name>A0A9D1PWV6_9BACT</name>
<evidence type="ECO:0000256" key="5">
    <source>
        <dbReference type="ARBA" id="ARBA00022989"/>
    </source>
</evidence>
<keyword evidence="6 7" id="KW-0472">Membrane</keyword>
<evidence type="ECO:0000256" key="7">
    <source>
        <dbReference type="RuleBase" id="RU367016"/>
    </source>
</evidence>
<feature type="transmembrane region" description="Helical" evidence="7">
    <location>
        <begin position="154"/>
        <end position="175"/>
    </location>
</feature>
<comment type="subcellular location">
    <subcellularLocation>
        <location evidence="1 7">Cell membrane</location>
        <topology evidence="1 7">Multi-pass membrane protein</topology>
    </subcellularLocation>
</comment>
<dbReference type="InterPro" id="IPR058127">
    <property type="entry name" value="DedA"/>
</dbReference>
<keyword evidence="5 7" id="KW-1133">Transmembrane helix</keyword>
<sequence length="238" mass="26314">MEFIQFFVDFVLHVDEHLLELVTQYGTWIYLILFIIVFCETGLVVTPFLPGDSLLFAAGVLAGTGAMGYPEAMAIFLLAGCGGDAVNYLIGRHVGPAIFQRDSRFIRKKYLLEAHAFYVRHGGKAIVLARFVPIVRTFAPFVAGIALMHPHTFFLYNILGCVLWVGGLVSAGYFLGNLDFVQKHFSLIVYAIILISILPVIIGVLRARLGKGTPREDKPTEEDYMKAAASLARKDTAK</sequence>
<dbReference type="Pfam" id="PF09335">
    <property type="entry name" value="VTT_dom"/>
    <property type="match status" value="1"/>
</dbReference>
<feature type="domain" description="VTT" evidence="8">
    <location>
        <begin position="49"/>
        <end position="173"/>
    </location>
</feature>
<evidence type="ECO:0000256" key="2">
    <source>
        <dbReference type="ARBA" id="ARBA00010792"/>
    </source>
</evidence>
<evidence type="ECO:0000313" key="9">
    <source>
        <dbReference type="EMBL" id="HIW00803.1"/>
    </source>
</evidence>
<dbReference type="InterPro" id="IPR032818">
    <property type="entry name" value="DedA-like"/>
</dbReference>
<evidence type="ECO:0000259" key="8">
    <source>
        <dbReference type="Pfam" id="PF09335"/>
    </source>
</evidence>
<reference evidence="9" key="1">
    <citation type="journal article" date="2021" name="PeerJ">
        <title>Extensive microbial diversity within the chicken gut microbiome revealed by metagenomics and culture.</title>
        <authorList>
            <person name="Gilroy R."/>
            <person name="Ravi A."/>
            <person name="Getino M."/>
            <person name="Pursley I."/>
            <person name="Horton D.L."/>
            <person name="Alikhan N.F."/>
            <person name="Baker D."/>
            <person name="Gharbi K."/>
            <person name="Hall N."/>
            <person name="Watson M."/>
            <person name="Adriaenssens E.M."/>
            <person name="Foster-Nyarko E."/>
            <person name="Jarju S."/>
            <person name="Secka A."/>
            <person name="Antonio M."/>
            <person name="Oren A."/>
            <person name="Chaudhuri R.R."/>
            <person name="La Ragione R."/>
            <person name="Hildebrand F."/>
            <person name="Pallen M.J."/>
        </authorList>
    </citation>
    <scope>NUCLEOTIDE SEQUENCE</scope>
    <source>
        <strain evidence="9">ChiHecec2B26-446</strain>
    </source>
</reference>
<dbReference type="InterPro" id="IPR032816">
    <property type="entry name" value="VTT_dom"/>
</dbReference>